<organism evidence="1 2">
    <name type="scientific">Scutellospora calospora</name>
    <dbReference type="NCBI Taxonomy" id="85575"/>
    <lineage>
        <taxon>Eukaryota</taxon>
        <taxon>Fungi</taxon>
        <taxon>Fungi incertae sedis</taxon>
        <taxon>Mucoromycota</taxon>
        <taxon>Glomeromycotina</taxon>
        <taxon>Glomeromycetes</taxon>
        <taxon>Diversisporales</taxon>
        <taxon>Gigasporaceae</taxon>
        <taxon>Scutellospora</taxon>
    </lineage>
</organism>
<comment type="caution">
    <text evidence="1">The sequence shown here is derived from an EMBL/GenBank/DDBJ whole genome shotgun (WGS) entry which is preliminary data.</text>
</comment>
<gene>
    <name evidence="1" type="ORF">SCALOS_LOCUS9357</name>
</gene>
<reference evidence="1" key="1">
    <citation type="submission" date="2021-06" db="EMBL/GenBank/DDBJ databases">
        <authorList>
            <person name="Kallberg Y."/>
            <person name="Tangrot J."/>
            <person name="Rosling A."/>
        </authorList>
    </citation>
    <scope>NUCLEOTIDE SEQUENCE</scope>
    <source>
        <strain evidence="1">AU212A</strain>
    </source>
</reference>
<protein>
    <submittedName>
        <fullName evidence="1">1415_t:CDS:1</fullName>
    </submittedName>
</protein>
<proteinExistence type="predicted"/>
<sequence length="92" mass="10496">MTIMSSQERSISPILLEDEVSWTSQESTVYSPVSNNKIDNEPDNEINDEANNEHLHTTEILKHDRKKRRVIQTTKPSAFSTPIQINSSRTNA</sequence>
<dbReference type="EMBL" id="CAJVPM010028649">
    <property type="protein sequence ID" value="CAG8670468.1"/>
    <property type="molecule type" value="Genomic_DNA"/>
</dbReference>
<dbReference type="Proteomes" id="UP000789860">
    <property type="component" value="Unassembled WGS sequence"/>
</dbReference>
<evidence type="ECO:0000313" key="2">
    <source>
        <dbReference type="Proteomes" id="UP000789860"/>
    </source>
</evidence>
<accession>A0ACA9NR21</accession>
<name>A0ACA9NR21_9GLOM</name>
<feature type="non-terminal residue" evidence="1">
    <location>
        <position position="92"/>
    </location>
</feature>
<keyword evidence="2" id="KW-1185">Reference proteome</keyword>
<evidence type="ECO:0000313" key="1">
    <source>
        <dbReference type="EMBL" id="CAG8670468.1"/>
    </source>
</evidence>